<evidence type="ECO:0000313" key="3">
    <source>
        <dbReference type="EMBL" id="EEN45136.1"/>
    </source>
</evidence>
<keyword evidence="2" id="KW-0812">Transmembrane</keyword>
<sequence>MSGQNSLGLPENRDTDDNDNTAFSHNLAPPTPPHHLPPLQLKGTLPPLQTTPKRPLPKVVITPPPEHRKLGAVPICRVAPVGVSNARRSRRLGKKWMVSLIAAGVLTVIGIALALGLGIGLKRKYGLHIKIM</sequence>
<evidence type="ECO:0000256" key="2">
    <source>
        <dbReference type="SAM" id="Phobius"/>
    </source>
</evidence>
<accession>C3ZQU0</accession>
<organism>
    <name type="scientific">Branchiostoma floridae</name>
    <name type="common">Florida lancelet</name>
    <name type="synonym">Amphioxus</name>
    <dbReference type="NCBI Taxonomy" id="7739"/>
    <lineage>
        <taxon>Eukaryota</taxon>
        <taxon>Metazoa</taxon>
        <taxon>Chordata</taxon>
        <taxon>Cephalochordata</taxon>
        <taxon>Leptocardii</taxon>
        <taxon>Amphioxiformes</taxon>
        <taxon>Branchiostomatidae</taxon>
        <taxon>Branchiostoma</taxon>
    </lineage>
</organism>
<dbReference type="AlphaFoldDB" id="C3ZQU0"/>
<feature type="region of interest" description="Disordered" evidence="1">
    <location>
        <begin position="1"/>
        <end position="64"/>
    </location>
</feature>
<feature type="transmembrane region" description="Helical" evidence="2">
    <location>
        <begin position="96"/>
        <end position="119"/>
    </location>
</feature>
<reference evidence="3" key="1">
    <citation type="journal article" date="2008" name="Nature">
        <title>The amphioxus genome and the evolution of the chordate karyotype.</title>
        <authorList>
            <consortium name="US DOE Joint Genome Institute (JGI-PGF)"/>
            <person name="Putnam N.H."/>
            <person name="Butts T."/>
            <person name="Ferrier D.E.K."/>
            <person name="Furlong R.F."/>
            <person name="Hellsten U."/>
            <person name="Kawashima T."/>
            <person name="Robinson-Rechavi M."/>
            <person name="Shoguchi E."/>
            <person name="Terry A."/>
            <person name="Yu J.-K."/>
            <person name="Benito-Gutierrez E.L."/>
            <person name="Dubchak I."/>
            <person name="Garcia-Fernandez J."/>
            <person name="Gibson-Brown J.J."/>
            <person name="Grigoriev I.V."/>
            <person name="Horton A.C."/>
            <person name="de Jong P.J."/>
            <person name="Jurka J."/>
            <person name="Kapitonov V.V."/>
            <person name="Kohara Y."/>
            <person name="Kuroki Y."/>
            <person name="Lindquist E."/>
            <person name="Lucas S."/>
            <person name="Osoegawa K."/>
            <person name="Pennacchio L.A."/>
            <person name="Salamov A.A."/>
            <person name="Satou Y."/>
            <person name="Sauka-Spengler T."/>
            <person name="Schmutz J."/>
            <person name="Shin-I T."/>
            <person name="Toyoda A."/>
            <person name="Bronner-Fraser M."/>
            <person name="Fujiyama A."/>
            <person name="Holland L.Z."/>
            <person name="Holland P.W.H."/>
            <person name="Satoh N."/>
            <person name="Rokhsar D.S."/>
        </authorList>
    </citation>
    <scope>NUCLEOTIDE SEQUENCE [LARGE SCALE GENOMIC DNA]</scope>
    <source>
        <strain evidence="3">S238N-H82</strain>
        <tissue evidence="3">Testes</tissue>
    </source>
</reference>
<proteinExistence type="predicted"/>
<gene>
    <name evidence="3" type="ORF">BRAFLDRAFT_75103</name>
</gene>
<protein>
    <submittedName>
        <fullName evidence="3">Uncharacterized protein</fullName>
    </submittedName>
</protein>
<dbReference type="InParanoid" id="C3ZQU0"/>
<name>C3ZQU0_BRAFL</name>
<evidence type="ECO:0000256" key="1">
    <source>
        <dbReference type="SAM" id="MobiDB-lite"/>
    </source>
</evidence>
<keyword evidence="2" id="KW-1133">Transmembrane helix</keyword>
<keyword evidence="2" id="KW-0472">Membrane</keyword>
<dbReference type="EMBL" id="GG666662">
    <property type="protein sequence ID" value="EEN45136.1"/>
    <property type="molecule type" value="Genomic_DNA"/>
</dbReference>